<protein>
    <recommendedName>
        <fullName evidence="1">Transcription regulator PadR N-terminal domain-containing protein</fullName>
    </recommendedName>
</protein>
<dbReference type="EMBL" id="WSZK01000031">
    <property type="protein sequence ID" value="MWG36195.1"/>
    <property type="molecule type" value="Genomic_DNA"/>
</dbReference>
<gene>
    <name evidence="2" type="ORF">GQS65_17175</name>
</gene>
<dbReference type="Gene3D" id="1.10.10.10">
    <property type="entry name" value="Winged helix-like DNA-binding domain superfamily/Winged helix DNA-binding domain"/>
    <property type="match status" value="1"/>
</dbReference>
<evidence type="ECO:0000313" key="3">
    <source>
        <dbReference type="Proteomes" id="UP000451471"/>
    </source>
</evidence>
<dbReference type="InterPro" id="IPR036390">
    <property type="entry name" value="WH_DNA-bd_sf"/>
</dbReference>
<dbReference type="SUPFAM" id="SSF46785">
    <property type="entry name" value="Winged helix' DNA-binding domain"/>
    <property type="match status" value="1"/>
</dbReference>
<dbReference type="Proteomes" id="UP000451471">
    <property type="component" value="Unassembled WGS sequence"/>
</dbReference>
<comment type="caution">
    <text evidence="2">The sequence shown here is derived from an EMBL/GenBank/DDBJ whole genome shotgun (WGS) entry which is preliminary data.</text>
</comment>
<feature type="domain" description="Transcription regulator PadR N-terminal" evidence="1">
    <location>
        <begin position="57"/>
        <end position="112"/>
    </location>
</feature>
<evidence type="ECO:0000259" key="1">
    <source>
        <dbReference type="Pfam" id="PF03551"/>
    </source>
</evidence>
<reference evidence="2 3" key="1">
    <citation type="submission" date="2019-12" db="EMBL/GenBank/DDBJ databases">
        <title>Halocatena pleomorpha gen. nov. sp. nov., an extremely halophilic archaeon of family Halobacteriaceae isolated from saltpan soil.</title>
        <authorList>
            <person name="Pal Y."/>
            <person name="Verma A."/>
            <person name="Krishnamurthi S."/>
            <person name="Kumar P."/>
        </authorList>
    </citation>
    <scope>NUCLEOTIDE SEQUENCE [LARGE SCALE GENOMIC DNA]</scope>
    <source>
        <strain evidence="2 3">JCM 16495</strain>
    </source>
</reference>
<sequence length="137" mass="14747">MEYTRNSDKKVIAPFTATDGDQPPALPNPAVGECYGDLTALQRDLLTALAQLGNRSSGATIGRAAERFSGRDISHGALYPAFDDLETLNLIERGQLDGRTNWYALTSKGRDLVAYVARAHNHAATLARTDGGTEEGR</sequence>
<evidence type="ECO:0000313" key="2">
    <source>
        <dbReference type="EMBL" id="MWG36195.1"/>
    </source>
</evidence>
<dbReference type="InterPro" id="IPR036388">
    <property type="entry name" value="WH-like_DNA-bd_sf"/>
</dbReference>
<dbReference type="Pfam" id="PF03551">
    <property type="entry name" value="PadR"/>
    <property type="match status" value="1"/>
</dbReference>
<dbReference type="OrthoDB" id="190025at2157"/>
<dbReference type="InterPro" id="IPR005149">
    <property type="entry name" value="Tscrpt_reg_PadR_N"/>
</dbReference>
<organism evidence="2 3">
    <name type="scientific">Halomarina oriensis</name>
    <dbReference type="NCBI Taxonomy" id="671145"/>
    <lineage>
        <taxon>Archaea</taxon>
        <taxon>Methanobacteriati</taxon>
        <taxon>Methanobacteriota</taxon>
        <taxon>Stenosarchaea group</taxon>
        <taxon>Halobacteria</taxon>
        <taxon>Halobacteriales</taxon>
        <taxon>Natronomonadaceae</taxon>
        <taxon>Halomarina</taxon>
    </lineage>
</organism>
<name>A0A6B0GVN1_9EURY</name>
<proteinExistence type="predicted"/>
<keyword evidence="3" id="KW-1185">Reference proteome</keyword>
<dbReference type="RefSeq" id="WP_158205857.1">
    <property type="nucleotide sequence ID" value="NZ_WSZK01000031.1"/>
</dbReference>
<dbReference type="AlphaFoldDB" id="A0A6B0GVN1"/>
<accession>A0A6B0GVN1</accession>